<evidence type="ECO:0000256" key="1">
    <source>
        <dbReference type="SAM" id="MobiDB-lite"/>
    </source>
</evidence>
<accession>A0A8H4LL26</accession>
<evidence type="ECO:0000313" key="3">
    <source>
        <dbReference type="Proteomes" id="UP000554235"/>
    </source>
</evidence>
<evidence type="ECO:0000313" key="2">
    <source>
        <dbReference type="EMBL" id="KAF4470127.1"/>
    </source>
</evidence>
<feature type="compositionally biased region" description="Low complexity" evidence="1">
    <location>
        <begin position="25"/>
        <end position="40"/>
    </location>
</feature>
<comment type="caution">
    <text evidence="2">The sequence shown here is derived from an EMBL/GenBank/DDBJ whole genome shotgun (WGS) entry which is preliminary data.</text>
</comment>
<feature type="region of interest" description="Disordered" evidence="1">
    <location>
        <begin position="1"/>
        <end position="40"/>
    </location>
</feature>
<dbReference type="EMBL" id="JAADYS010000390">
    <property type="protein sequence ID" value="KAF4470127.1"/>
    <property type="molecule type" value="Genomic_DNA"/>
</dbReference>
<dbReference type="AlphaFoldDB" id="A0A8H4LL26"/>
<feature type="compositionally biased region" description="Basic residues" evidence="1">
    <location>
        <begin position="7"/>
        <end position="17"/>
    </location>
</feature>
<dbReference type="Proteomes" id="UP000554235">
    <property type="component" value="Unassembled WGS sequence"/>
</dbReference>
<reference evidence="2 3" key="1">
    <citation type="submission" date="2020-01" db="EMBL/GenBank/DDBJ databases">
        <title>Identification and distribution of gene clusters putatively required for synthesis of sphingolipid metabolism inhibitors in phylogenetically diverse species of the filamentous fungus Fusarium.</title>
        <authorList>
            <person name="Kim H.-S."/>
            <person name="Busman M."/>
            <person name="Brown D.W."/>
            <person name="Divon H."/>
            <person name="Uhlig S."/>
            <person name="Proctor R.H."/>
        </authorList>
    </citation>
    <scope>NUCLEOTIDE SEQUENCE [LARGE SCALE GENOMIC DNA]</scope>
    <source>
        <strain evidence="2 3">NRRL 20459</strain>
    </source>
</reference>
<sequence>MDPPRTPARRNPAHRRSASAQQNLSAHSSRSPRANPSAAKSGVNLVENLYYHSAHLSDNNIIYRYRDEPFPVHVRELIDRIQRPRDSPVPHNENCPNLREEQMRQMLRSTSSIPWFQNFHSTMP</sequence>
<organism evidence="2 3">
    <name type="scientific">Fusarium albosuccineum</name>
    <dbReference type="NCBI Taxonomy" id="1237068"/>
    <lineage>
        <taxon>Eukaryota</taxon>
        <taxon>Fungi</taxon>
        <taxon>Dikarya</taxon>
        <taxon>Ascomycota</taxon>
        <taxon>Pezizomycotina</taxon>
        <taxon>Sordariomycetes</taxon>
        <taxon>Hypocreomycetidae</taxon>
        <taxon>Hypocreales</taxon>
        <taxon>Nectriaceae</taxon>
        <taxon>Fusarium</taxon>
        <taxon>Fusarium decemcellulare species complex</taxon>
    </lineage>
</organism>
<name>A0A8H4LL26_9HYPO</name>
<keyword evidence="3" id="KW-1185">Reference proteome</keyword>
<protein>
    <submittedName>
        <fullName evidence="2">Uncharacterized protein</fullName>
    </submittedName>
</protein>
<proteinExistence type="predicted"/>
<gene>
    <name evidence="2" type="ORF">FALBO_2964</name>
</gene>